<evidence type="ECO:0000256" key="1">
    <source>
        <dbReference type="SAM" id="SignalP"/>
    </source>
</evidence>
<feature type="signal peptide" evidence="1">
    <location>
        <begin position="1"/>
        <end position="26"/>
    </location>
</feature>
<dbReference type="KEGG" id="aci:ACIAD2460"/>
<protein>
    <submittedName>
        <fullName evidence="2">Uncharacterized protein</fullName>
    </submittedName>
</protein>
<organism evidence="2 3">
    <name type="scientific">Acinetobacter baylyi (strain ATCC 33305 / BD413 / ADP1)</name>
    <dbReference type="NCBI Taxonomy" id="62977"/>
    <lineage>
        <taxon>Bacteria</taxon>
        <taxon>Pseudomonadati</taxon>
        <taxon>Pseudomonadota</taxon>
        <taxon>Gammaproteobacteria</taxon>
        <taxon>Moraxellales</taxon>
        <taxon>Moraxellaceae</taxon>
        <taxon>Acinetobacter</taxon>
    </lineage>
</organism>
<evidence type="ECO:0000313" key="3">
    <source>
        <dbReference type="Proteomes" id="UP000000430"/>
    </source>
</evidence>
<name>Q6F9N4_ACIAD</name>
<evidence type="ECO:0000313" key="2">
    <source>
        <dbReference type="EMBL" id="CAG69230.1"/>
    </source>
</evidence>
<feature type="chain" id="PRO_5004273218" evidence="1">
    <location>
        <begin position="27"/>
        <end position="169"/>
    </location>
</feature>
<proteinExistence type="predicted"/>
<dbReference type="eggNOG" id="ENOG5033NXR">
    <property type="taxonomic scope" value="Bacteria"/>
</dbReference>
<dbReference type="HOGENOM" id="CLU_1631803_0_0_6"/>
<dbReference type="STRING" id="202950.GCA_001485005_01538"/>
<dbReference type="Proteomes" id="UP000000430">
    <property type="component" value="Chromosome"/>
</dbReference>
<dbReference type="EMBL" id="CR543861">
    <property type="protein sequence ID" value="CAG69230.1"/>
    <property type="molecule type" value="Genomic_DNA"/>
</dbReference>
<dbReference type="AlphaFoldDB" id="Q6F9N4"/>
<sequence>MYKGKIVMNKRLYISLICSFSSISFAETTHEMIAECQFDYDDFNFCTKENLSKYRQALASRKNNFDSSKILLNVGTPQDMRFVAIDTQSGVVFPLSDTISGYIDEHQDKKIKPPIIQYSIRSKVLCVEGRLYAYRDAYEHAKVCYSIQDNPYARFKKEFSRVATPVEIR</sequence>
<gene>
    <name evidence="2" type="ordered locus">ACIAD2460</name>
</gene>
<keyword evidence="1" id="KW-0732">Signal</keyword>
<accession>Q6F9N4</accession>
<reference evidence="2 3" key="1">
    <citation type="journal article" date="2004" name="Nucleic Acids Res.">
        <title>Unique features revealed by the genome sequence of Acinetobacter sp. ADP1, a versatile and naturally transformation competent bacterium.</title>
        <authorList>
            <person name="Barbe V."/>
            <person name="Vallenet D."/>
            <person name="Fonknechten N."/>
            <person name="Kreimeyer A."/>
            <person name="Oztas S."/>
            <person name="Labarre L."/>
            <person name="Cruveiller S."/>
            <person name="Robert C."/>
            <person name="Duprat S."/>
            <person name="Wincker P."/>
            <person name="Ornston L.N."/>
            <person name="Weissenbach J."/>
            <person name="Marliere P."/>
            <person name="Cohen G.N."/>
            <person name="Medigue C."/>
        </authorList>
    </citation>
    <scope>NUCLEOTIDE SEQUENCE [LARGE SCALE GENOMIC DNA]</scope>
    <source>
        <strain evidence="3">ATCC 33305 / BD413 / ADP1</strain>
    </source>
</reference>